<dbReference type="Pfam" id="PF20700">
    <property type="entry name" value="Mutator"/>
    <property type="match status" value="1"/>
</dbReference>
<dbReference type="AlphaFoldDB" id="A0AB34IPN3"/>
<dbReference type="Proteomes" id="UP001515480">
    <property type="component" value="Unassembled WGS sequence"/>
</dbReference>
<evidence type="ECO:0000313" key="3">
    <source>
        <dbReference type="Proteomes" id="UP001515480"/>
    </source>
</evidence>
<dbReference type="EMBL" id="JBGBPQ010000021">
    <property type="protein sequence ID" value="KAL1503516.1"/>
    <property type="molecule type" value="Genomic_DNA"/>
</dbReference>
<feature type="domain" description="Mutator-like transposase" evidence="1">
    <location>
        <begin position="10"/>
        <end position="199"/>
    </location>
</feature>
<comment type="caution">
    <text evidence="2">The sequence shown here is derived from an EMBL/GenBank/DDBJ whole genome shotgun (WGS) entry which is preliminary data.</text>
</comment>
<gene>
    <name evidence="2" type="ORF">AB1Y20_011996</name>
</gene>
<keyword evidence="3" id="KW-1185">Reference proteome</keyword>
<evidence type="ECO:0000313" key="2">
    <source>
        <dbReference type="EMBL" id="KAL1503516.1"/>
    </source>
</evidence>
<accession>A0AB34IPN3</accession>
<sequence>MLTLKRGVAPSEKGEVPVSIAYDAQWMKPGKAMNSAEGYGEAIGSLSRKCVMTAHRSKVGPLANHRGSSGSMEPLMGAEIVTKLNTEENGVYVGCLCMDLDAKTPKAVAAAVKDTAYAPPKREHDPNHYVKAIRKRFIDVKKKIKFPNVFPPATQKKLGDEVALAVHQHRGSNGSKEKLRGAILNVVDHAFNNHLRCREFFACPCAPDAHGVIKRTISSYKNGEWLDLAGGDKERAAKLKQLLKCEFVSATSEAHVSALCHDNNTQVQRRVVHFNLGCSAALWC</sequence>
<protein>
    <recommendedName>
        <fullName evidence="1">Mutator-like transposase domain-containing protein</fullName>
    </recommendedName>
</protein>
<name>A0AB34IPN3_PRYPA</name>
<reference evidence="2 3" key="1">
    <citation type="journal article" date="2024" name="Science">
        <title>Giant polyketide synthase enzymes in the biosynthesis of giant marine polyether toxins.</title>
        <authorList>
            <person name="Fallon T.R."/>
            <person name="Shende V.V."/>
            <person name="Wierzbicki I.H."/>
            <person name="Pendleton A.L."/>
            <person name="Watervoot N.F."/>
            <person name="Auber R.P."/>
            <person name="Gonzalez D.J."/>
            <person name="Wisecaver J.H."/>
            <person name="Moore B.S."/>
        </authorList>
    </citation>
    <scope>NUCLEOTIDE SEQUENCE [LARGE SCALE GENOMIC DNA]</scope>
    <source>
        <strain evidence="2 3">12B1</strain>
    </source>
</reference>
<dbReference type="InterPro" id="IPR049012">
    <property type="entry name" value="Mutator_transp_dom"/>
</dbReference>
<evidence type="ECO:0000259" key="1">
    <source>
        <dbReference type="Pfam" id="PF20700"/>
    </source>
</evidence>
<organism evidence="2 3">
    <name type="scientific">Prymnesium parvum</name>
    <name type="common">Toxic golden alga</name>
    <dbReference type="NCBI Taxonomy" id="97485"/>
    <lineage>
        <taxon>Eukaryota</taxon>
        <taxon>Haptista</taxon>
        <taxon>Haptophyta</taxon>
        <taxon>Prymnesiophyceae</taxon>
        <taxon>Prymnesiales</taxon>
        <taxon>Prymnesiaceae</taxon>
        <taxon>Prymnesium</taxon>
    </lineage>
</organism>
<proteinExistence type="predicted"/>